<name>A0ABT0YRW3_9BURK</name>
<sequence>MSVRKVQGSDNALRGQEQGAGQSRQAEGHHGGHTYKVGQQRGQAAARQGARKTPLTRRRPPRKGPSPMQQAGMEEQQQELHDGGMDDQQRPFDPFASMQKDAGGGDAQGGQQRRFGPSGQPPRKMQYKLAVAAGEDGLPRRMIELGLPGAAQLFGPESASRPAPLDLVGALGAVVLAGVKRKCTVRGEPFGLSRLVLNAALAQLVRQGEMAGTLTLSDVKNLLILRQREAWNGWSLPAGEAEAVGDTLALLPLVALNTARPRTRSQRQAAMDRQRLVLRSRGV</sequence>
<keyword evidence="3" id="KW-1185">Reference proteome</keyword>
<gene>
    <name evidence="2" type="ORF">M8A51_18315</name>
</gene>
<organism evidence="2 3">
    <name type="scientific">Caldimonas mangrovi</name>
    <dbReference type="NCBI Taxonomy" id="2944811"/>
    <lineage>
        <taxon>Bacteria</taxon>
        <taxon>Pseudomonadati</taxon>
        <taxon>Pseudomonadota</taxon>
        <taxon>Betaproteobacteria</taxon>
        <taxon>Burkholderiales</taxon>
        <taxon>Sphaerotilaceae</taxon>
        <taxon>Caldimonas</taxon>
    </lineage>
</organism>
<dbReference type="RefSeq" id="WP_251779966.1">
    <property type="nucleotide sequence ID" value="NZ_JAMKFE010000012.1"/>
</dbReference>
<protein>
    <submittedName>
        <fullName evidence="2">Uncharacterized protein</fullName>
    </submittedName>
</protein>
<dbReference type="EMBL" id="JAMKFE010000012">
    <property type="protein sequence ID" value="MCM5681485.1"/>
    <property type="molecule type" value="Genomic_DNA"/>
</dbReference>
<evidence type="ECO:0000313" key="3">
    <source>
        <dbReference type="Proteomes" id="UP001165541"/>
    </source>
</evidence>
<evidence type="ECO:0000256" key="1">
    <source>
        <dbReference type="SAM" id="MobiDB-lite"/>
    </source>
</evidence>
<reference evidence="2" key="1">
    <citation type="submission" date="2022-05" db="EMBL/GenBank/DDBJ databases">
        <title>Schlegelella sp. nov., isolated from mangrove soil.</title>
        <authorList>
            <person name="Liu Y."/>
            <person name="Ge X."/>
            <person name="Liu W."/>
        </authorList>
    </citation>
    <scope>NUCLEOTIDE SEQUENCE</scope>
    <source>
        <strain evidence="2">S2-27</strain>
    </source>
</reference>
<feature type="compositionally biased region" description="Basic and acidic residues" evidence="1">
    <location>
        <begin position="78"/>
        <end position="90"/>
    </location>
</feature>
<feature type="compositionally biased region" description="Low complexity" evidence="1">
    <location>
        <begin position="38"/>
        <end position="53"/>
    </location>
</feature>
<evidence type="ECO:0000313" key="2">
    <source>
        <dbReference type="EMBL" id="MCM5681485.1"/>
    </source>
</evidence>
<feature type="region of interest" description="Disordered" evidence="1">
    <location>
        <begin position="1"/>
        <end position="124"/>
    </location>
</feature>
<comment type="caution">
    <text evidence="2">The sequence shown here is derived from an EMBL/GenBank/DDBJ whole genome shotgun (WGS) entry which is preliminary data.</text>
</comment>
<proteinExistence type="predicted"/>
<dbReference type="Proteomes" id="UP001165541">
    <property type="component" value="Unassembled WGS sequence"/>
</dbReference>
<accession>A0ABT0YRW3</accession>